<gene>
    <name evidence="2" type="ORF">BASA50_009740</name>
</gene>
<accession>A0ABQ8F0S6</accession>
<feature type="region of interest" description="Disordered" evidence="1">
    <location>
        <begin position="77"/>
        <end position="103"/>
    </location>
</feature>
<protein>
    <submittedName>
        <fullName evidence="2">Uncharacterized protein</fullName>
    </submittedName>
</protein>
<proteinExistence type="predicted"/>
<comment type="caution">
    <text evidence="2">The sequence shown here is derived from an EMBL/GenBank/DDBJ whole genome shotgun (WGS) entry which is preliminary data.</text>
</comment>
<sequence length="159" mass="18109">MTKGQVKTRREHLKSTVKPYIVPHQPTRMGPSEKKLKDMTAGEILHSIVSETDRLNAQCQTDLESFQTVETILSKHEADEHDSSKKCEAVHSEPQEIPTDPACQKRESLNSDYWTAKSNLEKSLIKRDTFIKTVEKVRIAAEILLQAIFVGPNRPISKW</sequence>
<reference evidence="2 3" key="1">
    <citation type="submission" date="2021-02" db="EMBL/GenBank/DDBJ databases">
        <title>Variation within the Batrachochytrium salamandrivorans European outbreak.</title>
        <authorList>
            <person name="Kelly M."/>
            <person name="Pasmans F."/>
            <person name="Shea T.P."/>
            <person name="Munoz J.F."/>
            <person name="Carranza S."/>
            <person name="Cuomo C.A."/>
            <person name="Martel A."/>
        </authorList>
    </citation>
    <scope>NUCLEOTIDE SEQUENCE [LARGE SCALE GENOMIC DNA]</scope>
    <source>
        <strain evidence="2 3">AMFP18/2</strain>
    </source>
</reference>
<dbReference type="EMBL" id="JAFCIX010000438">
    <property type="protein sequence ID" value="KAH6590038.1"/>
    <property type="molecule type" value="Genomic_DNA"/>
</dbReference>
<dbReference type="Proteomes" id="UP001648503">
    <property type="component" value="Unassembled WGS sequence"/>
</dbReference>
<evidence type="ECO:0000313" key="2">
    <source>
        <dbReference type="EMBL" id="KAH6590038.1"/>
    </source>
</evidence>
<organism evidence="2 3">
    <name type="scientific">Batrachochytrium salamandrivorans</name>
    <dbReference type="NCBI Taxonomy" id="1357716"/>
    <lineage>
        <taxon>Eukaryota</taxon>
        <taxon>Fungi</taxon>
        <taxon>Fungi incertae sedis</taxon>
        <taxon>Chytridiomycota</taxon>
        <taxon>Chytridiomycota incertae sedis</taxon>
        <taxon>Chytridiomycetes</taxon>
        <taxon>Rhizophydiales</taxon>
        <taxon>Rhizophydiales incertae sedis</taxon>
        <taxon>Batrachochytrium</taxon>
    </lineage>
</organism>
<name>A0ABQ8F0S6_9FUNG</name>
<feature type="compositionally biased region" description="Basic and acidic residues" evidence="1">
    <location>
        <begin position="77"/>
        <end position="94"/>
    </location>
</feature>
<keyword evidence="3" id="KW-1185">Reference proteome</keyword>
<evidence type="ECO:0000313" key="3">
    <source>
        <dbReference type="Proteomes" id="UP001648503"/>
    </source>
</evidence>
<evidence type="ECO:0000256" key="1">
    <source>
        <dbReference type="SAM" id="MobiDB-lite"/>
    </source>
</evidence>